<name>A0ABY1H8K6_9GAMM</name>
<reference evidence="2 3" key="1">
    <citation type="submission" date="2016-11" db="EMBL/GenBank/DDBJ databases">
        <authorList>
            <person name="Klemetsen T."/>
        </authorList>
    </citation>
    <scope>NUCLEOTIDE SEQUENCE [LARGE SCALE GENOMIC DNA]</scope>
    <source>
        <strain evidence="2">MT 2528</strain>
    </source>
</reference>
<protein>
    <recommendedName>
        <fullName evidence="1">HNH nuclease domain-containing protein</fullName>
    </recommendedName>
</protein>
<dbReference type="GeneID" id="61298247"/>
<sequence>MYWWVNHKQTHTEEISGGYIWSPKKNTNGAKNHSYDNMPRTSVGDTVFSFAYAEIKGIGQVIEACCSVPKPSEFGHKGEYWDDDGWLVKIKWTMLDKPYRVKDNIAQIKHLLPEKYSPIQQNGNGNQGCYLASITAELASVLFTLAGQEIKPHLTIGFDEELDKKENVVLQQLEQDTSLTETEKEQLVKARRGQGKYRRNLEKIESCCRVTGLANKQFLVASHSKPWRVSSNFEKLDGNNGFLLSPHIDRLFDRGWISFEDNGELIIAEHSIIEVLKSWAVSYPLNVNSFTDNQKKYLAYHREEVFKQSRPN</sequence>
<gene>
    <name evidence="2" type="ORF">MT2528_0765</name>
</gene>
<dbReference type="RefSeq" id="WP_075473640.1">
    <property type="nucleotide sequence ID" value="NZ_CAWQZC010000047.1"/>
</dbReference>
<dbReference type="EMBL" id="FPLJ01000021">
    <property type="protein sequence ID" value="SGY84984.1"/>
    <property type="molecule type" value="Genomic_DNA"/>
</dbReference>
<dbReference type="Proteomes" id="UP000182660">
    <property type="component" value="Unassembled WGS sequence"/>
</dbReference>
<evidence type="ECO:0000313" key="2">
    <source>
        <dbReference type="EMBL" id="SGY84984.1"/>
    </source>
</evidence>
<keyword evidence="3" id="KW-1185">Reference proteome</keyword>
<dbReference type="Pfam" id="PF13391">
    <property type="entry name" value="HNH_2"/>
    <property type="match status" value="1"/>
</dbReference>
<accession>A0ABY1H8K6</accession>
<dbReference type="InterPro" id="IPR003615">
    <property type="entry name" value="HNH_nuc"/>
</dbReference>
<organism evidence="2 3">
    <name type="scientific">Moritella viscosa</name>
    <dbReference type="NCBI Taxonomy" id="80854"/>
    <lineage>
        <taxon>Bacteria</taxon>
        <taxon>Pseudomonadati</taxon>
        <taxon>Pseudomonadota</taxon>
        <taxon>Gammaproteobacteria</taxon>
        <taxon>Alteromonadales</taxon>
        <taxon>Moritellaceae</taxon>
        <taxon>Moritella</taxon>
    </lineage>
</organism>
<feature type="domain" description="HNH nuclease" evidence="1">
    <location>
        <begin position="208"/>
        <end position="260"/>
    </location>
</feature>
<proteinExistence type="predicted"/>
<comment type="caution">
    <text evidence="2">The sequence shown here is derived from an EMBL/GenBank/DDBJ whole genome shotgun (WGS) entry which is preliminary data.</text>
</comment>
<evidence type="ECO:0000259" key="1">
    <source>
        <dbReference type="Pfam" id="PF13391"/>
    </source>
</evidence>
<evidence type="ECO:0000313" key="3">
    <source>
        <dbReference type="Proteomes" id="UP000182660"/>
    </source>
</evidence>